<evidence type="ECO:0000256" key="1">
    <source>
        <dbReference type="SAM" id="Phobius"/>
    </source>
</evidence>
<name>A0AB73TAX3_9FIRM</name>
<keyword evidence="1" id="KW-1133">Transmembrane helix</keyword>
<dbReference type="AlphaFoldDB" id="A0AB73TAX3"/>
<organism evidence="2 3">
    <name type="scientific">Murimonas intestini</name>
    <dbReference type="NCBI Taxonomy" id="1337051"/>
    <lineage>
        <taxon>Bacteria</taxon>
        <taxon>Bacillati</taxon>
        <taxon>Bacillota</taxon>
        <taxon>Clostridia</taxon>
        <taxon>Lachnospirales</taxon>
        <taxon>Lachnospiraceae</taxon>
        <taxon>Murimonas</taxon>
    </lineage>
</organism>
<keyword evidence="3" id="KW-1185">Reference proteome</keyword>
<keyword evidence="1" id="KW-0472">Membrane</keyword>
<proteinExistence type="predicted"/>
<feature type="transmembrane region" description="Helical" evidence="1">
    <location>
        <begin position="271"/>
        <end position="293"/>
    </location>
</feature>
<feature type="transmembrane region" description="Helical" evidence="1">
    <location>
        <begin position="99"/>
        <end position="120"/>
    </location>
</feature>
<dbReference type="EMBL" id="QGGY01000001">
    <property type="protein sequence ID" value="PWJ79341.1"/>
    <property type="molecule type" value="Genomic_DNA"/>
</dbReference>
<dbReference type="Proteomes" id="UP000245412">
    <property type="component" value="Unassembled WGS sequence"/>
</dbReference>
<accession>A0AB73TAX3</accession>
<evidence type="ECO:0000313" key="3">
    <source>
        <dbReference type="Proteomes" id="UP000245412"/>
    </source>
</evidence>
<feature type="transmembrane region" description="Helical" evidence="1">
    <location>
        <begin position="240"/>
        <end position="259"/>
    </location>
</feature>
<evidence type="ECO:0000313" key="2">
    <source>
        <dbReference type="EMBL" id="PWJ79341.1"/>
    </source>
</evidence>
<reference evidence="2 3" key="1">
    <citation type="submission" date="2018-05" db="EMBL/GenBank/DDBJ databases">
        <authorList>
            <person name="Goeker M."/>
            <person name="Huntemann M."/>
            <person name="Clum A."/>
            <person name="Pillay M."/>
            <person name="Palaniappan K."/>
            <person name="Varghese N."/>
            <person name="Mikhailova N."/>
            <person name="Stamatis D."/>
            <person name="Reddy T."/>
            <person name="Daum C."/>
            <person name="Shapiro N."/>
            <person name="Ivanova N."/>
            <person name="Kyrpides N."/>
            <person name="Woyke T."/>
        </authorList>
    </citation>
    <scope>NUCLEOTIDE SEQUENCE [LARGE SCALE GENOMIC DNA]</scope>
    <source>
        <strain evidence="2 3">DSM 26524</strain>
    </source>
</reference>
<feature type="transmembrane region" description="Helical" evidence="1">
    <location>
        <begin position="132"/>
        <end position="152"/>
    </location>
</feature>
<keyword evidence="1" id="KW-0812">Transmembrane</keyword>
<protein>
    <submittedName>
        <fullName evidence="2">Sporulation integral membrane protein YlbJ</fullName>
    </submittedName>
</protein>
<sequence length="295" mass="31636">MLLLFIPQPSLEGARYGLALWMDSVVPTLLPFMILSGVLMKGGLIKSLMRFFTPAGRLLFGIDSYGTYSLLAGFFCGYPMGAKTIADLRRQDLMGHAQAAYLLNFCNNVSPAFVITFLVLQNIKAPQLMGPVLVIIFGAPVLYGMVSGAKYRPLMKKEVKTVKEKASPVRIDFGLIDACILDSVITVTKLGAYIIMFSIIARLIRELPFLSGIWAASIAGVTEVTTGIQAVSEAFAGNALCIPALAAVTSFGGLSALAQTESMLNGTDLKILPYLVSKIIISALAFTLALIFVHG</sequence>
<comment type="caution">
    <text evidence="2">The sequence shown here is derived from an EMBL/GenBank/DDBJ whole genome shotgun (WGS) entry which is preliminary data.</text>
</comment>
<feature type="transmembrane region" description="Helical" evidence="1">
    <location>
        <begin position="20"/>
        <end position="40"/>
    </location>
</feature>
<gene>
    <name evidence="2" type="ORF">C7383_101722</name>
</gene>